<sequence>MILLFLEACIGLASGLAVGAGFVAFLTVLGIIPRLTQLSKSVKYVRAYEWSVVIGVIIGTCLSFMDQVFSMPNMMSLIWGSFHGVFIGMLAAALTEVINVFPLLTRRVGMEKYLIWFFMAIVLGKIGGSLFQWILFER</sequence>
<feature type="transmembrane region" description="Helical" evidence="1">
    <location>
        <begin position="113"/>
        <end position="135"/>
    </location>
</feature>
<keyword evidence="3" id="KW-1185">Reference proteome</keyword>
<organism evidence="2 3">
    <name type="scientific">Pontibacillus litoralis JSM 072002</name>
    <dbReference type="NCBI Taxonomy" id="1385512"/>
    <lineage>
        <taxon>Bacteria</taxon>
        <taxon>Bacillati</taxon>
        <taxon>Bacillota</taxon>
        <taxon>Bacilli</taxon>
        <taxon>Bacillales</taxon>
        <taxon>Bacillaceae</taxon>
        <taxon>Pontibacillus</taxon>
    </lineage>
</organism>
<dbReference type="EMBL" id="AVPG01000017">
    <property type="protein sequence ID" value="KGX85976.1"/>
    <property type="molecule type" value="Genomic_DNA"/>
</dbReference>
<dbReference type="eggNOG" id="ENOG503152T">
    <property type="taxonomic scope" value="Bacteria"/>
</dbReference>
<dbReference type="AlphaFoldDB" id="A0A0A5FYT4"/>
<feature type="transmembrane region" description="Helical" evidence="1">
    <location>
        <begin position="47"/>
        <end position="65"/>
    </location>
</feature>
<dbReference type="STRING" id="1385512.N784_06290"/>
<keyword evidence="1" id="KW-0812">Transmembrane</keyword>
<feature type="transmembrane region" description="Helical" evidence="1">
    <location>
        <begin position="12"/>
        <end position="35"/>
    </location>
</feature>
<feature type="transmembrane region" description="Helical" evidence="1">
    <location>
        <begin position="77"/>
        <end position="101"/>
    </location>
</feature>
<proteinExistence type="predicted"/>
<reference evidence="2 3" key="1">
    <citation type="submission" date="2013-08" db="EMBL/GenBank/DDBJ databases">
        <authorList>
            <person name="Huang J."/>
            <person name="Wang G."/>
        </authorList>
    </citation>
    <scope>NUCLEOTIDE SEQUENCE [LARGE SCALE GENOMIC DNA]</scope>
    <source>
        <strain evidence="2 3">JSM 072002</strain>
    </source>
</reference>
<name>A0A0A5FYT4_9BACI</name>
<evidence type="ECO:0000313" key="3">
    <source>
        <dbReference type="Proteomes" id="UP000030401"/>
    </source>
</evidence>
<dbReference type="Proteomes" id="UP000030401">
    <property type="component" value="Unassembled WGS sequence"/>
</dbReference>
<dbReference type="Pfam" id="PF13782">
    <property type="entry name" value="SpoVAB"/>
    <property type="match status" value="1"/>
</dbReference>
<evidence type="ECO:0000313" key="2">
    <source>
        <dbReference type="EMBL" id="KGX85976.1"/>
    </source>
</evidence>
<gene>
    <name evidence="2" type="ORF">N784_06290</name>
</gene>
<keyword evidence="1" id="KW-1133">Transmembrane helix</keyword>
<dbReference type="InterPro" id="IPR020144">
    <property type="entry name" value="SpoVAB"/>
</dbReference>
<comment type="caution">
    <text evidence="2">The sequence shown here is derived from an EMBL/GenBank/DDBJ whole genome shotgun (WGS) entry which is preliminary data.</text>
</comment>
<dbReference type="OrthoDB" id="9790504at2"/>
<keyword evidence="1" id="KW-0472">Membrane</keyword>
<evidence type="ECO:0000256" key="1">
    <source>
        <dbReference type="SAM" id="Phobius"/>
    </source>
</evidence>
<dbReference type="RefSeq" id="WP_036834947.1">
    <property type="nucleotide sequence ID" value="NZ_AVPG01000017.1"/>
</dbReference>
<protein>
    <submittedName>
        <fullName evidence="2">Stage V sporulation protein AB</fullName>
    </submittedName>
</protein>
<accession>A0A0A5FYT4</accession>